<dbReference type="EMBL" id="JACXVP010000008">
    <property type="protein sequence ID" value="KAG5592108.1"/>
    <property type="molecule type" value="Genomic_DNA"/>
</dbReference>
<evidence type="ECO:0000313" key="2">
    <source>
        <dbReference type="EMBL" id="KAG5592108.1"/>
    </source>
</evidence>
<protein>
    <submittedName>
        <fullName evidence="2">Uncharacterized protein</fullName>
    </submittedName>
</protein>
<dbReference type="Proteomes" id="UP000824120">
    <property type="component" value="Chromosome 8"/>
</dbReference>
<accession>A0A9J5XY60</accession>
<feature type="compositionally biased region" description="Basic and acidic residues" evidence="1">
    <location>
        <begin position="168"/>
        <end position="184"/>
    </location>
</feature>
<keyword evidence="3" id="KW-1185">Reference proteome</keyword>
<comment type="caution">
    <text evidence="2">The sequence shown here is derived from an EMBL/GenBank/DDBJ whole genome shotgun (WGS) entry which is preliminary data.</text>
</comment>
<dbReference type="AlphaFoldDB" id="A0A9J5XY60"/>
<sequence>MRDFVEMIRSMKSENPDPDTNLLDLGSNFDSDQDLKFPLDDLVREDVDRASSHVRTTRVGEASVGQSQVGKASIRKAHVYYHLLKTHSNVPVHASSSFRASSSLLPPAPASIVDPVRGAFVRKTTVYGPVRGASVRKTIVDDPVKKTPTFLAVRASSPVPAPPVSPDDPVREASVRKTNVDDPVRGASVRKNYC</sequence>
<gene>
    <name evidence="2" type="ORF">H5410_042622</name>
</gene>
<evidence type="ECO:0000256" key="1">
    <source>
        <dbReference type="SAM" id="MobiDB-lite"/>
    </source>
</evidence>
<proteinExistence type="predicted"/>
<feature type="region of interest" description="Disordered" evidence="1">
    <location>
        <begin position="156"/>
        <end position="194"/>
    </location>
</feature>
<reference evidence="2 3" key="1">
    <citation type="submission" date="2020-09" db="EMBL/GenBank/DDBJ databases">
        <title>De no assembly of potato wild relative species, Solanum commersonii.</title>
        <authorList>
            <person name="Cho K."/>
        </authorList>
    </citation>
    <scope>NUCLEOTIDE SEQUENCE [LARGE SCALE GENOMIC DNA]</scope>
    <source>
        <strain evidence="2">LZ3.2</strain>
        <tissue evidence="2">Leaf</tissue>
    </source>
</reference>
<evidence type="ECO:0000313" key="3">
    <source>
        <dbReference type="Proteomes" id="UP000824120"/>
    </source>
</evidence>
<name>A0A9J5XY60_SOLCO</name>
<organism evidence="2 3">
    <name type="scientific">Solanum commersonii</name>
    <name type="common">Commerson's wild potato</name>
    <name type="synonym">Commerson's nightshade</name>
    <dbReference type="NCBI Taxonomy" id="4109"/>
    <lineage>
        <taxon>Eukaryota</taxon>
        <taxon>Viridiplantae</taxon>
        <taxon>Streptophyta</taxon>
        <taxon>Embryophyta</taxon>
        <taxon>Tracheophyta</taxon>
        <taxon>Spermatophyta</taxon>
        <taxon>Magnoliopsida</taxon>
        <taxon>eudicotyledons</taxon>
        <taxon>Gunneridae</taxon>
        <taxon>Pentapetalae</taxon>
        <taxon>asterids</taxon>
        <taxon>lamiids</taxon>
        <taxon>Solanales</taxon>
        <taxon>Solanaceae</taxon>
        <taxon>Solanoideae</taxon>
        <taxon>Solaneae</taxon>
        <taxon>Solanum</taxon>
    </lineage>
</organism>